<evidence type="ECO:0000313" key="2">
    <source>
        <dbReference type="EMBL" id="KAG9261333.1"/>
    </source>
</evidence>
<evidence type="ECO:0000313" key="3">
    <source>
        <dbReference type="Proteomes" id="UP000752171"/>
    </source>
</evidence>
<evidence type="ECO:0000256" key="1">
    <source>
        <dbReference type="SAM" id="MobiDB-lite"/>
    </source>
</evidence>
<comment type="caution">
    <text evidence="2">The sequence shown here is derived from an EMBL/GenBank/DDBJ whole genome shotgun (WGS) entry which is preliminary data.</text>
</comment>
<dbReference type="Proteomes" id="UP000752171">
    <property type="component" value="Unassembled WGS sequence"/>
</dbReference>
<proteinExistence type="predicted"/>
<feature type="region of interest" description="Disordered" evidence="1">
    <location>
        <begin position="155"/>
        <end position="177"/>
    </location>
</feature>
<sequence>MMSPHVIQRLWITAQHATTSGAKTGLTSRALKKIERQRVFSIPNALSVTHRARESLPLKRACTGFCTGSLYGLRSLMGALMHGYPPSPRMHLPADRLQLDGVEKLSVKVALCISGWGFYADVAPVNGTHSYREGRRSCQVSKPCSYPLQIITSWQSDDPSDEPTDSSAHSVHNVVYR</sequence>
<protein>
    <submittedName>
        <fullName evidence="2">Uncharacterized protein</fullName>
    </submittedName>
</protein>
<gene>
    <name evidence="2" type="ORF">AMEX_G26344</name>
</gene>
<organism evidence="2 3">
    <name type="scientific">Astyanax mexicanus</name>
    <name type="common">Blind cave fish</name>
    <name type="synonym">Astyanax fasciatus mexicanus</name>
    <dbReference type="NCBI Taxonomy" id="7994"/>
    <lineage>
        <taxon>Eukaryota</taxon>
        <taxon>Metazoa</taxon>
        <taxon>Chordata</taxon>
        <taxon>Craniata</taxon>
        <taxon>Vertebrata</taxon>
        <taxon>Euteleostomi</taxon>
        <taxon>Actinopterygii</taxon>
        <taxon>Neopterygii</taxon>
        <taxon>Teleostei</taxon>
        <taxon>Ostariophysi</taxon>
        <taxon>Characiformes</taxon>
        <taxon>Characoidei</taxon>
        <taxon>Acestrorhamphidae</taxon>
        <taxon>Acestrorhamphinae</taxon>
        <taxon>Astyanax</taxon>
    </lineage>
</organism>
<dbReference type="EMBL" id="JAICCE010000023">
    <property type="protein sequence ID" value="KAG9261333.1"/>
    <property type="molecule type" value="Genomic_DNA"/>
</dbReference>
<dbReference type="AlphaFoldDB" id="A0A8T2KPR2"/>
<name>A0A8T2KPR2_ASTMX</name>
<reference evidence="2 3" key="1">
    <citation type="submission" date="2021-07" db="EMBL/GenBank/DDBJ databases">
        <authorList>
            <person name="Imarazene B."/>
            <person name="Zahm M."/>
            <person name="Klopp C."/>
            <person name="Cabau C."/>
            <person name="Beille S."/>
            <person name="Jouanno E."/>
            <person name="Castinel A."/>
            <person name="Lluch J."/>
            <person name="Gil L."/>
            <person name="Kuchtly C."/>
            <person name="Lopez Roques C."/>
            <person name="Donnadieu C."/>
            <person name="Parrinello H."/>
            <person name="Journot L."/>
            <person name="Du K."/>
            <person name="Schartl M."/>
            <person name="Retaux S."/>
            <person name="Guiguen Y."/>
        </authorList>
    </citation>
    <scope>NUCLEOTIDE SEQUENCE [LARGE SCALE GENOMIC DNA]</scope>
    <source>
        <strain evidence="2">Pach_M1</strain>
        <tissue evidence="2">Testis</tissue>
    </source>
</reference>
<accession>A0A8T2KPR2</accession>